<dbReference type="EMBL" id="AP014680">
    <property type="protein sequence ID" value="BAP86273.1"/>
    <property type="molecule type" value="Genomic_DNA"/>
</dbReference>
<sequence>MTAKTLITYYSWSGTTVKMAKLLQQVTNGELLELNVNEGTFSSDMYETSGIATKQLETGNLPKLANKLPDLTQYEIILVGVPVWSSQISTPVQTFLQQVKDVTAMVIPFYTSTGSIGGYENDFKNMLQGLNVQKGIGMTAGQLQQVDQAIGELQDWWSKLTK</sequence>
<dbReference type="InterPro" id="IPR008254">
    <property type="entry name" value="Flavodoxin/NO_synth"/>
</dbReference>
<dbReference type="STRING" id="1291742.LOOC260_117670"/>
<dbReference type="InterPro" id="IPR029039">
    <property type="entry name" value="Flavoprotein-like_sf"/>
</dbReference>
<evidence type="ECO:0000313" key="2">
    <source>
        <dbReference type="EMBL" id="BAP86273.1"/>
    </source>
</evidence>
<dbReference type="Gene3D" id="3.40.50.360">
    <property type="match status" value="1"/>
</dbReference>
<dbReference type="AlphaFoldDB" id="A0A0A1GZ40"/>
<evidence type="ECO:0000313" key="3">
    <source>
        <dbReference type="Proteomes" id="UP000031620"/>
    </source>
</evidence>
<organism evidence="2 3">
    <name type="scientific">Paucilactobacillus hokkaidonensis JCM 18461</name>
    <dbReference type="NCBI Taxonomy" id="1291742"/>
    <lineage>
        <taxon>Bacteria</taxon>
        <taxon>Bacillati</taxon>
        <taxon>Bacillota</taxon>
        <taxon>Bacilli</taxon>
        <taxon>Lactobacillales</taxon>
        <taxon>Lactobacillaceae</taxon>
        <taxon>Paucilactobacillus</taxon>
    </lineage>
</organism>
<dbReference type="Proteomes" id="UP000031620">
    <property type="component" value="Chromosome"/>
</dbReference>
<accession>A0A0A1GZ40</accession>
<dbReference type="PANTHER" id="PTHR39201:SF1">
    <property type="entry name" value="FLAVODOXIN-LIKE DOMAIN-CONTAINING PROTEIN"/>
    <property type="match status" value="1"/>
</dbReference>
<evidence type="ECO:0000259" key="1">
    <source>
        <dbReference type="Pfam" id="PF12682"/>
    </source>
</evidence>
<protein>
    <submittedName>
        <fullName evidence="2">Flavodoxin</fullName>
    </submittedName>
</protein>
<reference evidence="2 3" key="1">
    <citation type="submission" date="2014-11" db="EMBL/GenBank/DDBJ databases">
        <title>Complete genome sequence and analysis of Lactobacillus hokkaidonensis LOOC260T.</title>
        <authorList>
            <person name="Tanizawa Y."/>
            <person name="Tohno M."/>
            <person name="Kaminuma E."/>
            <person name="Nakamura Y."/>
            <person name="Arita M."/>
        </authorList>
    </citation>
    <scope>NUCLEOTIDE SEQUENCE [LARGE SCALE GENOMIC DNA]</scope>
    <source>
        <strain evidence="2 3">LOOC260</strain>
    </source>
</reference>
<proteinExistence type="predicted"/>
<dbReference type="PANTHER" id="PTHR39201">
    <property type="entry name" value="EXPORTED PROTEIN-RELATED"/>
    <property type="match status" value="1"/>
</dbReference>
<dbReference type="KEGG" id="lho:LOOC260_117670"/>
<dbReference type="RefSeq" id="WP_082232364.1">
    <property type="nucleotide sequence ID" value="NZ_AP014680.1"/>
</dbReference>
<dbReference type="HOGENOM" id="CLU_068890_4_1_9"/>
<dbReference type="SUPFAM" id="SSF52218">
    <property type="entry name" value="Flavoproteins"/>
    <property type="match status" value="1"/>
</dbReference>
<dbReference type="GO" id="GO:0016651">
    <property type="term" value="F:oxidoreductase activity, acting on NAD(P)H"/>
    <property type="evidence" value="ECO:0007669"/>
    <property type="project" value="UniProtKB-ARBA"/>
</dbReference>
<dbReference type="GO" id="GO:0010181">
    <property type="term" value="F:FMN binding"/>
    <property type="evidence" value="ECO:0007669"/>
    <property type="project" value="InterPro"/>
</dbReference>
<name>A0A0A1GZ40_9LACO</name>
<feature type="domain" description="Flavodoxin-like" evidence="1">
    <location>
        <begin position="4"/>
        <end position="138"/>
    </location>
</feature>
<gene>
    <name evidence="2" type="ORF">LOOC260_117670</name>
</gene>
<dbReference type="Pfam" id="PF12682">
    <property type="entry name" value="Flavodoxin_4"/>
    <property type="match status" value="1"/>
</dbReference>